<comment type="similarity">
    <text evidence="1">Belongs to the peptidase A24 family.</text>
</comment>
<reference evidence="4" key="1">
    <citation type="submission" date="2017-10" db="EMBL/GenBank/DDBJ databases">
        <title>Chryseobacterium sp. B5 is a hydrocarbonoclastic and plant growth promoting bacterium.</title>
        <authorList>
            <person name="Thijs S."/>
            <person name="Gkorezis P."/>
            <person name="Van Hamme J."/>
        </authorList>
    </citation>
    <scope>NUCLEOTIDE SEQUENCE</scope>
    <source>
        <strain evidence="4">B5</strain>
    </source>
</reference>
<dbReference type="InterPro" id="IPR000045">
    <property type="entry name" value="Prepilin_IV_endopep_pep"/>
</dbReference>
<evidence type="ECO:0000259" key="3">
    <source>
        <dbReference type="Pfam" id="PF01478"/>
    </source>
</evidence>
<evidence type="ECO:0000256" key="1">
    <source>
        <dbReference type="ARBA" id="ARBA00005801"/>
    </source>
</evidence>
<dbReference type="EMBL" id="PEKC01000090">
    <property type="protein sequence ID" value="PII34637.1"/>
    <property type="molecule type" value="Genomic_DNA"/>
</dbReference>
<evidence type="ECO:0000313" key="4">
    <source>
        <dbReference type="EMBL" id="PII34637.1"/>
    </source>
</evidence>
<gene>
    <name evidence="4" type="ORF">CTI11_19435</name>
</gene>
<accession>A0A2G7T6F3</accession>
<feature type="transmembrane region" description="Helical" evidence="2">
    <location>
        <begin position="6"/>
        <end position="23"/>
    </location>
</feature>
<evidence type="ECO:0000256" key="2">
    <source>
        <dbReference type="SAM" id="Phobius"/>
    </source>
</evidence>
<proteinExistence type="inferred from homology"/>
<sequence>MEWTSLWLCVCITWLATIAVMDLRIRRVRNWMVLLGLATGAAALVSGAQPFQVSAWNALAGLLAGFVVLLPFYALRWMGAGDVKFGAVAGLWFGLSFDLLLIWTGGSLLAGLHGLLVLSLRHLSHSPTGLWLQARLPLAWAARLAPLGAASQPAGTTNGPRQPQRSIPYAGYMAIAAIALAWRHSQPLA</sequence>
<dbReference type="AlphaFoldDB" id="A0A2G7T6F3"/>
<comment type="caution">
    <text evidence="4">The sequence shown here is derived from an EMBL/GenBank/DDBJ whole genome shotgun (WGS) entry which is preliminary data.</text>
</comment>
<name>A0A2G7T6F3_9FLAO</name>
<keyword evidence="2" id="KW-1133">Transmembrane helix</keyword>
<keyword evidence="2" id="KW-0812">Transmembrane</keyword>
<dbReference type="Gene3D" id="1.20.120.1220">
    <property type="match status" value="1"/>
</dbReference>
<organism evidence="4">
    <name type="scientific">Chryseobacterium sp. B5</name>
    <dbReference type="NCBI Taxonomy" id="2050562"/>
    <lineage>
        <taxon>Bacteria</taxon>
        <taxon>Pseudomonadati</taxon>
        <taxon>Bacteroidota</taxon>
        <taxon>Flavobacteriia</taxon>
        <taxon>Flavobacteriales</taxon>
        <taxon>Weeksellaceae</taxon>
        <taxon>Chryseobacterium group</taxon>
        <taxon>Chryseobacterium</taxon>
    </lineage>
</organism>
<protein>
    <submittedName>
        <fullName evidence="4">Peptidase A24</fullName>
    </submittedName>
</protein>
<feature type="transmembrane region" description="Helical" evidence="2">
    <location>
        <begin position="30"/>
        <end position="49"/>
    </location>
</feature>
<feature type="transmembrane region" description="Helical" evidence="2">
    <location>
        <begin position="87"/>
        <end position="112"/>
    </location>
</feature>
<dbReference type="PANTHER" id="PTHR30487">
    <property type="entry name" value="TYPE 4 PREPILIN-LIKE PROTEINS LEADER PEPTIDE-PROCESSING ENZYME"/>
    <property type="match status" value="1"/>
</dbReference>
<dbReference type="GO" id="GO:0005886">
    <property type="term" value="C:plasma membrane"/>
    <property type="evidence" value="ECO:0007669"/>
    <property type="project" value="TreeGrafter"/>
</dbReference>
<dbReference type="InterPro" id="IPR050882">
    <property type="entry name" value="Prepilin_peptidase/N-MTase"/>
</dbReference>
<feature type="transmembrane region" description="Helical" evidence="2">
    <location>
        <begin position="55"/>
        <end position="75"/>
    </location>
</feature>
<keyword evidence="2" id="KW-0472">Membrane</keyword>
<dbReference type="GO" id="GO:0004190">
    <property type="term" value="F:aspartic-type endopeptidase activity"/>
    <property type="evidence" value="ECO:0007669"/>
    <property type="project" value="InterPro"/>
</dbReference>
<dbReference type="Pfam" id="PF01478">
    <property type="entry name" value="Peptidase_A24"/>
    <property type="match status" value="1"/>
</dbReference>
<dbReference type="GO" id="GO:0006465">
    <property type="term" value="P:signal peptide processing"/>
    <property type="evidence" value="ECO:0007669"/>
    <property type="project" value="TreeGrafter"/>
</dbReference>
<dbReference type="PANTHER" id="PTHR30487:SF0">
    <property type="entry name" value="PREPILIN LEADER PEPTIDASE_N-METHYLTRANSFERASE-RELATED"/>
    <property type="match status" value="1"/>
</dbReference>
<feature type="domain" description="Prepilin type IV endopeptidase peptidase" evidence="3">
    <location>
        <begin position="9"/>
        <end position="113"/>
    </location>
</feature>